<keyword evidence="1" id="KW-0472">Membrane</keyword>
<accession>A0A7C4KYC4</accession>
<feature type="transmembrane region" description="Helical" evidence="1">
    <location>
        <begin position="27"/>
        <end position="51"/>
    </location>
</feature>
<dbReference type="EMBL" id="DSXR01000044">
    <property type="protein sequence ID" value="HGS86699.1"/>
    <property type="molecule type" value="Genomic_DNA"/>
</dbReference>
<comment type="caution">
    <text evidence="2">The sequence shown here is derived from an EMBL/GenBank/DDBJ whole genome shotgun (WGS) entry which is preliminary data.</text>
</comment>
<dbReference type="InterPro" id="IPR021683">
    <property type="entry name" value="DUF3267"/>
</dbReference>
<keyword evidence="1" id="KW-0812">Transmembrane</keyword>
<evidence type="ECO:0000256" key="1">
    <source>
        <dbReference type="SAM" id="Phobius"/>
    </source>
</evidence>
<protein>
    <submittedName>
        <fullName evidence="2">DUF3267 domain-containing protein</fullName>
    </submittedName>
</protein>
<sequence length="204" mass="22275">MRSATQTLPAGYVERDRFTLKSRSTLLMLNLAGLGLVLVSAWFFIAVASFLRPEAEGQVFVFRFEGLQSLLTFLLLMLTLVLTLILHEAVHGLGFWLLAGVRPHFAFRGTYAYAAAPGWYIPAKIYFWIGIAPLLILSLLAVGLIAVLPLSTLTYVILAAVMNFSGAVGDIWVAVQLLRAPRGSLALDHGDEITLYAPAHSSDD</sequence>
<organism evidence="2">
    <name type="scientific">Bellilinea caldifistulae</name>
    <dbReference type="NCBI Taxonomy" id="360411"/>
    <lineage>
        <taxon>Bacteria</taxon>
        <taxon>Bacillati</taxon>
        <taxon>Chloroflexota</taxon>
        <taxon>Anaerolineae</taxon>
        <taxon>Anaerolineales</taxon>
        <taxon>Anaerolineaceae</taxon>
        <taxon>Bellilinea</taxon>
    </lineage>
</organism>
<gene>
    <name evidence="2" type="ORF">ENT17_03685</name>
</gene>
<dbReference type="AlphaFoldDB" id="A0A7C4KYC4"/>
<proteinExistence type="predicted"/>
<keyword evidence="1" id="KW-1133">Transmembrane helix</keyword>
<name>A0A7C4KYC4_9CHLR</name>
<feature type="transmembrane region" description="Helical" evidence="1">
    <location>
        <begin position="71"/>
        <end position="98"/>
    </location>
</feature>
<feature type="transmembrane region" description="Helical" evidence="1">
    <location>
        <begin position="125"/>
        <end position="147"/>
    </location>
</feature>
<evidence type="ECO:0000313" key="2">
    <source>
        <dbReference type="EMBL" id="HGS86699.1"/>
    </source>
</evidence>
<reference evidence="2" key="1">
    <citation type="journal article" date="2020" name="mSystems">
        <title>Genome- and Community-Level Interaction Insights into Carbon Utilization and Element Cycling Functions of Hydrothermarchaeota in Hydrothermal Sediment.</title>
        <authorList>
            <person name="Zhou Z."/>
            <person name="Liu Y."/>
            <person name="Xu W."/>
            <person name="Pan J."/>
            <person name="Luo Z.H."/>
            <person name="Li M."/>
        </authorList>
    </citation>
    <scope>NUCLEOTIDE SEQUENCE [LARGE SCALE GENOMIC DNA]</scope>
    <source>
        <strain evidence="2">SpSt-556</strain>
    </source>
</reference>
<dbReference type="Pfam" id="PF11667">
    <property type="entry name" value="DUF3267"/>
    <property type="match status" value="1"/>
</dbReference>
<feature type="transmembrane region" description="Helical" evidence="1">
    <location>
        <begin position="153"/>
        <end position="175"/>
    </location>
</feature>